<evidence type="ECO:0000259" key="1">
    <source>
        <dbReference type="Pfam" id="PF03448"/>
    </source>
</evidence>
<evidence type="ECO:0000313" key="2">
    <source>
        <dbReference type="EMBL" id="SEM52296.1"/>
    </source>
</evidence>
<accession>A0A1H7Z1U1</accession>
<sequence length="188" mass="19652">MKIGRKRAGRGTLFLLSVLLLASAALRLGANIGQAIAAEGSKTEAGSAPLVCPQPPLALAEALSAREARVRTQETAVEERLAALALADKVIESRLAKLREAEEKLRATLAIADGAAEGDLAQLTEVYQAMKPKDAAAVFEKMDAQFAAGFLGRMRPESAAAVLSGMAPDKAYMISVLLAGRNALAPKE</sequence>
<dbReference type="InterPro" id="IPR038076">
    <property type="entry name" value="MgtE_N_sf"/>
</dbReference>
<organism evidence="2 3">
    <name type="scientific">Gemmobacter aquatilis</name>
    <dbReference type="NCBI Taxonomy" id="933059"/>
    <lineage>
        <taxon>Bacteria</taxon>
        <taxon>Pseudomonadati</taxon>
        <taxon>Pseudomonadota</taxon>
        <taxon>Alphaproteobacteria</taxon>
        <taxon>Rhodobacterales</taxon>
        <taxon>Paracoccaceae</taxon>
        <taxon>Gemmobacter</taxon>
    </lineage>
</organism>
<reference evidence="2 3" key="1">
    <citation type="submission" date="2016-10" db="EMBL/GenBank/DDBJ databases">
        <authorList>
            <person name="de Groot N.N."/>
        </authorList>
    </citation>
    <scope>NUCLEOTIDE SEQUENCE [LARGE SCALE GENOMIC DNA]</scope>
    <source>
        <strain evidence="2 3">DSM 3857</strain>
    </source>
</reference>
<keyword evidence="2" id="KW-0282">Flagellum</keyword>
<dbReference type="STRING" id="933059.SAMN04488103_101379"/>
<name>A0A1H7Z1U1_9RHOB</name>
<proteinExistence type="predicted"/>
<keyword evidence="2" id="KW-0969">Cilium</keyword>
<dbReference type="SUPFAM" id="SSF158791">
    <property type="entry name" value="MgtE N-terminal domain-like"/>
    <property type="match status" value="1"/>
</dbReference>
<protein>
    <submittedName>
        <fullName evidence="2">Flagellar motility protein MotE, a chaperone for MotC folding</fullName>
    </submittedName>
</protein>
<dbReference type="InterPro" id="IPR006668">
    <property type="entry name" value="Mg_transptr_MgtE_intracell_dom"/>
</dbReference>
<keyword evidence="3" id="KW-1185">Reference proteome</keyword>
<dbReference type="Pfam" id="PF03448">
    <property type="entry name" value="MgtE_N"/>
    <property type="match status" value="1"/>
</dbReference>
<dbReference type="OrthoDB" id="9791432at2"/>
<evidence type="ECO:0000313" key="3">
    <source>
        <dbReference type="Proteomes" id="UP000198761"/>
    </source>
</evidence>
<dbReference type="Proteomes" id="UP000198761">
    <property type="component" value="Unassembled WGS sequence"/>
</dbReference>
<feature type="domain" description="Magnesium transporter MgtE intracellular" evidence="1">
    <location>
        <begin position="118"/>
        <end position="172"/>
    </location>
</feature>
<keyword evidence="2" id="KW-0966">Cell projection</keyword>
<dbReference type="RefSeq" id="WP_091295959.1">
    <property type="nucleotide sequence ID" value="NZ_FOCE01000001.1"/>
</dbReference>
<gene>
    <name evidence="2" type="ORF">SAMN04488103_101379</name>
</gene>
<dbReference type="AlphaFoldDB" id="A0A1H7Z1U1"/>
<dbReference type="Gene3D" id="1.25.60.10">
    <property type="entry name" value="MgtE N-terminal domain-like"/>
    <property type="match status" value="1"/>
</dbReference>
<dbReference type="EMBL" id="FOCE01000001">
    <property type="protein sequence ID" value="SEM52296.1"/>
    <property type="molecule type" value="Genomic_DNA"/>
</dbReference>